<feature type="region of interest" description="Disordered" evidence="1">
    <location>
        <begin position="1"/>
        <end position="84"/>
    </location>
</feature>
<evidence type="ECO:0000256" key="1">
    <source>
        <dbReference type="SAM" id="MobiDB-lite"/>
    </source>
</evidence>
<dbReference type="Proteomes" id="UP000800093">
    <property type="component" value="Unassembled WGS sequence"/>
</dbReference>
<dbReference type="AlphaFoldDB" id="A0A9P4TQA0"/>
<feature type="compositionally biased region" description="Polar residues" evidence="1">
    <location>
        <begin position="41"/>
        <end position="53"/>
    </location>
</feature>
<feature type="compositionally biased region" description="Polar residues" evidence="1">
    <location>
        <begin position="1"/>
        <end position="11"/>
    </location>
</feature>
<evidence type="ECO:0000313" key="2">
    <source>
        <dbReference type="EMBL" id="KAF2269394.1"/>
    </source>
</evidence>
<sequence length="316" mass="34029">MASSGPLSLSFITGDEPSKTNASSSSAEATAKQQTSSTQNPTPASSTTLSGDQVPSVDLYIRSRSRGPQPLSMDLADPFEAYSRGPAPITIYPPLLNESQLMEPMPFHSGPNSQSPHWPSLACEGPTSRSTSPGLTESDDDLDSNDKPKPPYQPTSYTVPLPQGSCTGLPRVSSFPTCIGGTSFGRSFLNEPQVHRTPVRMAFLDLSCNPYFQGETAHAPTVVGSSNSSPRIVMSASILKDDGTVAASIPLSPDRSNIEQLDEIEFCAQYQHSMKKKGKNILSVEEMLKFLEAYKVKVKRDKKGKGVDRSGRVEKN</sequence>
<feature type="compositionally biased region" description="Low complexity" evidence="1">
    <location>
        <begin position="19"/>
        <end position="40"/>
    </location>
</feature>
<accession>A0A9P4TQA0</accession>
<protein>
    <submittedName>
        <fullName evidence="2">Uncharacterized protein</fullName>
    </submittedName>
</protein>
<feature type="region of interest" description="Disordered" evidence="1">
    <location>
        <begin position="102"/>
        <end position="163"/>
    </location>
</feature>
<reference evidence="3" key="1">
    <citation type="journal article" date="2020" name="Stud. Mycol.">
        <title>101 Dothideomycetes genomes: A test case for predicting lifestyles and emergence of pathogens.</title>
        <authorList>
            <person name="Haridas S."/>
            <person name="Albert R."/>
            <person name="Binder M."/>
            <person name="Bloem J."/>
            <person name="LaButti K."/>
            <person name="Salamov A."/>
            <person name="Andreopoulos B."/>
            <person name="Baker S."/>
            <person name="Barry K."/>
            <person name="Bills G."/>
            <person name="Bluhm B."/>
            <person name="Cannon C."/>
            <person name="Castanera R."/>
            <person name="Culley D."/>
            <person name="Daum C."/>
            <person name="Ezra D."/>
            <person name="Gonzalez J."/>
            <person name="Henrissat B."/>
            <person name="Kuo A."/>
            <person name="Liang C."/>
            <person name="Lipzen A."/>
            <person name="Lutzoni F."/>
            <person name="Magnuson J."/>
            <person name="Mondo S."/>
            <person name="Nolan M."/>
            <person name="Ohm R."/>
            <person name="Pangilinan J."/>
            <person name="Park H.-J."/>
            <person name="Ramirez L."/>
            <person name="Alfaro M."/>
            <person name="Sun H."/>
            <person name="Tritt A."/>
            <person name="Yoshinaga Y."/>
            <person name="Zwiers L.-H."/>
            <person name="Turgeon B."/>
            <person name="Goodwin S."/>
            <person name="Spatafora J."/>
            <person name="Crous P."/>
            <person name="Grigoriev I."/>
        </authorList>
    </citation>
    <scope>NUCLEOTIDE SEQUENCE [LARGE SCALE GENOMIC DNA]</scope>
    <source>
        <strain evidence="3">CBS 304.66</strain>
    </source>
</reference>
<keyword evidence="3" id="KW-1185">Reference proteome</keyword>
<comment type="caution">
    <text evidence="2">The sequence shown here is derived from an EMBL/GenBank/DDBJ whole genome shotgun (WGS) entry which is preliminary data.</text>
</comment>
<proteinExistence type="predicted"/>
<gene>
    <name evidence="2" type="ORF">CC78DRAFT_574956</name>
</gene>
<dbReference type="EMBL" id="ML986582">
    <property type="protein sequence ID" value="KAF2269394.1"/>
    <property type="molecule type" value="Genomic_DNA"/>
</dbReference>
<evidence type="ECO:0000313" key="3">
    <source>
        <dbReference type="Proteomes" id="UP000800093"/>
    </source>
</evidence>
<organism evidence="2 3">
    <name type="scientific">Lojkania enalia</name>
    <dbReference type="NCBI Taxonomy" id="147567"/>
    <lineage>
        <taxon>Eukaryota</taxon>
        <taxon>Fungi</taxon>
        <taxon>Dikarya</taxon>
        <taxon>Ascomycota</taxon>
        <taxon>Pezizomycotina</taxon>
        <taxon>Dothideomycetes</taxon>
        <taxon>Pleosporomycetidae</taxon>
        <taxon>Pleosporales</taxon>
        <taxon>Pleosporales incertae sedis</taxon>
        <taxon>Lojkania</taxon>
    </lineage>
</organism>
<name>A0A9P4TQA0_9PLEO</name>